<organism evidence="5">
    <name type="scientific">groundwater metagenome</name>
    <dbReference type="NCBI Taxonomy" id="717931"/>
    <lineage>
        <taxon>unclassified sequences</taxon>
        <taxon>metagenomes</taxon>
        <taxon>ecological metagenomes</taxon>
    </lineage>
</organism>
<name>A0A098EE63_9ZZZZ</name>
<sequence>MQYVEISTDFSAAHFLESEFIHGHNFKVKVKFYGNSGNDGIVVDFDKAKDTLDEICNKFDHKVMLAESSVDSNITDKIKVRKKTYDIAKEDIVFLPISATTAEYVAEYIAKKIKEKFKAQNLKISVELEENYESSATFFG</sequence>
<dbReference type="InterPro" id="IPR007115">
    <property type="entry name" value="6-PTP_synth/QueD"/>
</dbReference>
<evidence type="ECO:0000256" key="2">
    <source>
        <dbReference type="ARBA" id="ARBA00022723"/>
    </source>
</evidence>
<evidence type="ECO:0000256" key="4">
    <source>
        <dbReference type="ARBA" id="ARBA00023239"/>
    </source>
</evidence>
<evidence type="ECO:0000256" key="1">
    <source>
        <dbReference type="ARBA" id="ARBA00001947"/>
    </source>
</evidence>
<dbReference type="Pfam" id="PF01242">
    <property type="entry name" value="PTPS"/>
    <property type="match status" value="1"/>
</dbReference>
<proteinExistence type="predicted"/>
<keyword evidence="3" id="KW-0862">Zinc</keyword>
<accession>A0A098EE63</accession>
<dbReference type="AlphaFoldDB" id="A0A098EE63"/>
<comment type="cofactor">
    <cofactor evidence="1">
        <name>Zn(2+)</name>
        <dbReference type="ChEBI" id="CHEBI:29105"/>
    </cofactor>
</comment>
<dbReference type="EMBL" id="CCXY01000297">
    <property type="protein sequence ID" value="CEG13315.1"/>
    <property type="molecule type" value="Genomic_DNA"/>
</dbReference>
<evidence type="ECO:0008006" key="6">
    <source>
        <dbReference type="Google" id="ProtNLM"/>
    </source>
</evidence>
<dbReference type="GO" id="GO:0016829">
    <property type="term" value="F:lyase activity"/>
    <property type="evidence" value="ECO:0007669"/>
    <property type="project" value="UniProtKB-KW"/>
</dbReference>
<dbReference type="SUPFAM" id="SSF55620">
    <property type="entry name" value="Tetrahydrobiopterin biosynthesis enzymes-like"/>
    <property type="match status" value="1"/>
</dbReference>
<evidence type="ECO:0000313" key="5">
    <source>
        <dbReference type="EMBL" id="CEG13315.1"/>
    </source>
</evidence>
<reference evidence="5" key="1">
    <citation type="submission" date="2014-09" db="EMBL/GenBank/DDBJ databases">
        <authorList>
            <person name="Probst J Alexander"/>
        </authorList>
    </citation>
    <scope>NUCLEOTIDE SEQUENCE</scope>
</reference>
<dbReference type="PANTHER" id="PTHR12589">
    <property type="entry name" value="PYRUVOYL TETRAHYDROBIOPTERIN SYNTHASE"/>
    <property type="match status" value="1"/>
</dbReference>
<keyword evidence="2" id="KW-0479">Metal-binding</keyword>
<dbReference type="InterPro" id="IPR038418">
    <property type="entry name" value="6-PTP_synth/QueD_sf"/>
</dbReference>
<dbReference type="GO" id="GO:0046872">
    <property type="term" value="F:metal ion binding"/>
    <property type="evidence" value="ECO:0007669"/>
    <property type="project" value="UniProtKB-KW"/>
</dbReference>
<gene>
    <name evidence="5" type="ORF">MSIBF_A3660002</name>
</gene>
<dbReference type="Gene3D" id="3.30.479.10">
    <property type="entry name" value="6-pyruvoyl tetrahydropterin synthase/QueD"/>
    <property type="match status" value="1"/>
</dbReference>
<dbReference type="PANTHER" id="PTHR12589:SF7">
    <property type="entry name" value="6-PYRUVOYL TETRAHYDROBIOPTERIN SYNTHASE"/>
    <property type="match status" value="1"/>
</dbReference>
<evidence type="ECO:0000256" key="3">
    <source>
        <dbReference type="ARBA" id="ARBA00022833"/>
    </source>
</evidence>
<keyword evidence="4" id="KW-0456">Lyase</keyword>
<protein>
    <recommendedName>
        <fullName evidence="6">6-carboxytetrahydropterin synthase</fullName>
    </recommendedName>
</protein>